<dbReference type="PANTHER" id="PTHR43133:SF8">
    <property type="entry name" value="RNA POLYMERASE SIGMA FACTOR HI_1459-RELATED"/>
    <property type="match status" value="1"/>
</dbReference>
<dbReference type="InterPro" id="IPR036388">
    <property type="entry name" value="WH-like_DNA-bd_sf"/>
</dbReference>
<sequence>MPANSDPDVALMLRVKRGDSDAFAELVEKYKQPVINVVFRILRDATEAEDLAQNVFIQVYKSAHRYEVSAKFSTWLFTIARNLCLNEIRRRSRHPADSLEANFTNSDNEDLPSRQFEDVKVYSAPDTLLQHELEHEVEQALKELPENQRTAILLCRQEDMSYEEIAKVIGCSLSATKSLIHRGRETLKQKLKPYLQTGEWRKEPN</sequence>
<accession>B9XPW8</accession>
<dbReference type="Pfam" id="PF04542">
    <property type="entry name" value="Sigma70_r2"/>
    <property type="match status" value="1"/>
</dbReference>
<dbReference type="CDD" id="cd06171">
    <property type="entry name" value="Sigma70_r4"/>
    <property type="match status" value="1"/>
</dbReference>
<organism evidence="9 10">
    <name type="scientific">Pedosphaera parvula (strain Ellin514)</name>
    <dbReference type="NCBI Taxonomy" id="320771"/>
    <lineage>
        <taxon>Bacteria</taxon>
        <taxon>Pseudomonadati</taxon>
        <taxon>Verrucomicrobiota</taxon>
        <taxon>Pedosphaerae</taxon>
        <taxon>Pedosphaerales</taxon>
        <taxon>Pedosphaeraceae</taxon>
        <taxon>Pedosphaera</taxon>
    </lineage>
</organism>
<dbReference type="STRING" id="320771.Cflav_PD1493"/>
<name>B9XPW8_PEDPL</name>
<dbReference type="InterPro" id="IPR013325">
    <property type="entry name" value="RNA_pol_sigma_r2"/>
</dbReference>
<dbReference type="InterPro" id="IPR039425">
    <property type="entry name" value="RNA_pol_sigma-70-like"/>
</dbReference>
<dbReference type="GO" id="GO:0016987">
    <property type="term" value="F:sigma factor activity"/>
    <property type="evidence" value="ECO:0007669"/>
    <property type="project" value="UniProtKB-KW"/>
</dbReference>
<keyword evidence="3 6" id="KW-0731">Sigma factor</keyword>
<dbReference type="PANTHER" id="PTHR43133">
    <property type="entry name" value="RNA POLYMERASE ECF-TYPE SIGMA FACTO"/>
    <property type="match status" value="1"/>
</dbReference>
<gene>
    <name evidence="9" type="ORF">Cflav_PD1493</name>
</gene>
<dbReference type="SUPFAM" id="SSF88659">
    <property type="entry name" value="Sigma3 and sigma4 domains of RNA polymerase sigma factors"/>
    <property type="match status" value="1"/>
</dbReference>
<dbReference type="AlphaFoldDB" id="B9XPW8"/>
<evidence type="ECO:0000256" key="1">
    <source>
        <dbReference type="ARBA" id="ARBA00010641"/>
    </source>
</evidence>
<dbReference type="RefSeq" id="WP_007417854.1">
    <property type="nucleotide sequence ID" value="NZ_ABOX02000049.1"/>
</dbReference>
<dbReference type="InterPro" id="IPR000838">
    <property type="entry name" value="RNA_pol_sigma70_ECF_CS"/>
</dbReference>
<dbReference type="Pfam" id="PF08281">
    <property type="entry name" value="Sigma70_r4_2"/>
    <property type="match status" value="1"/>
</dbReference>
<protein>
    <recommendedName>
        <fullName evidence="6">RNA polymerase sigma factor</fullName>
    </recommendedName>
</protein>
<comment type="similarity">
    <text evidence="1 6">Belongs to the sigma-70 factor family. ECF subfamily.</text>
</comment>
<dbReference type="InterPro" id="IPR013249">
    <property type="entry name" value="RNA_pol_sigma70_r4_t2"/>
</dbReference>
<reference evidence="9 10" key="1">
    <citation type="journal article" date="2011" name="J. Bacteriol.">
        <title>Genome sequence of 'Pedosphaera parvula' Ellin514, an aerobic Verrucomicrobial isolate from pasture soil.</title>
        <authorList>
            <person name="Kant R."/>
            <person name="van Passel M.W."/>
            <person name="Sangwan P."/>
            <person name="Palva A."/>
            <person name="Lucas S."/>
            <person name="Copeland A."/>
            <person name="Lapidus A."/>
            <person name="Glavina Del Rio T."/>
            <person name="Dalin E."/>
            <person name="Tice H."/>
            <person name="Bruce D."/>
            <person name="Goodwin L."/>
            <person name="Pitluck S."/>
            <person name="Chertkov O."/>
            <person name="Larimer F.W."/>
            <person name="Land M.L."/>
            <person name="Hauser L."/>
            <person name="Brettin T.S."/>
            <person name="Detter J.C."/>
            <person name="Han S."/>
            <person name="de Vos W.M."/>
            <person name="Janssen P.H."/>
            <person name="Smidt H."/>
        </authorList>
    </citation>
    <scope>NUCLEOTIDE SEQUENCE [LARGE SCALE GENOMIC DNA]</scope>
    <source>
        <strain evidence="9 10">Ellin514</strain>
    </source>
</reference>
<dbReference type="EMBL" id="ABOX02000049">
    <property type="protein sequence ID" value="EEF58149.1"/>
    <property type="molecule type" value="Genomic_DNA"/>
</dbReference>
<evidence type="ECO:0000259" key="7">
    <source>
        <dbReference type="Pfam" id="PF04542"/>
    </source>
</evidence>
<dbReference type="OrthoDB" id="9785675at2"/>
<keyword evidence="5 6" id="KW-0804">Transcription</keyword>
<evidence type="ECO:0000256" key="2">
    <source>
        <dbReference type="ARBA" id="ARBA00023015"/>
    </source>
</evidence>
<keyword evidence="2 6" id="KW-0805">Transcription regulation</keyword>
<keyword evidence="10" id="KW-1185">Reference proteome</keyword>
<evidence type="ECO:0000313" key="10">
    <source>
        <dbReference type="Proteomes" id="UP000003688"/>
    </source>
</evidence>
<evidence type="ECO:0000313" key="9">
    <source>
        <dbReference type="EMBL" id="EEF58149.1"/>
    </source>
</evidence>
<dbReference type="SUPFAM" id="SSF88946">
    <property type="entry name" value="Sigma2 domain of RNA polymerase sigma factors"/>
    <property type="match status" value="1"/>
</dbReference>
<dbReference type="Proteomes" id="UP000003688">
    <property type="component" value="Unassembled WGS sequence"/>
</dbReference>
<evidence type="ECO:0000256" key="6">
    <source>
        <dbReference type="RuleBase" id="RU000716"/>
    </source>
</evidence>
<proteinExistence type="inferred from homology"/>
<dbReference type="InterPro" id="IPR014284">
    <property type="entry name" value="RNA_pol_sigma-70_dom"/>
</dbReference>
<dbReference type="PROSITE" id="PS01063">
    <property type="entry name" value="SIGMA70_ECF"/>
    <property type="match status" value="1"/>
</dbReference>
<dbReference type="Gene3D" id="1.10.1740.10">
    <property type="match status" value="1"/>
</dbReference>
<dbReference type="InterPro" id="IPR013324">
    <property type="entry name" value="RNA_pol_sigma_r3/r4-like"/>
</dbReference>
<dbReference type="GO" id="GO:0003677">
    <property type="term" value="F:DNA binding"/>
    <property type="evidence" value="ECO:0007669"/>
    <property type="project" value="UniProtKB-KW"/>
</dbReference>
<feature type="domain" description="RNA polymerase sigma factor 70 region 4 type 2" evidence="8">
    <location>
        <begin position="136"/>
        <end position="187"/>
    </location>
</feature>
<evidence type="ECO:0000256" key="5">
    <source>
        <dbReference type="ARBA" id="ARBA00023163"/>
    </source>
</evidence>
<feature type="domain" description="RNA polymerase sigma-70 region 2" evidence="7">
    <location>
        <begin position="26"/>
        <end position="93"/>
    </location>
</feature>
<evidence type="ECO:0000259" key="8">
    <source>
        <dbReference type="Pfam" id="PF08281"/>
    </source>
</evidence>
<dbReference type="GO" id="GO:0006352">
    <property type="term" value="P:DNA-templated transcription initiation"/>
    <property type="evidence" value="ECO:0007669"/>
    <property type="project" value="InterPro"/>
</dbReference>
<comment type="caution">
    <text evidence="9">The sequence shown here is derived from an EMBL/GenBank/DDBJ whole genome shotgun (WGS) entry which is preliminary data.</text>
</comment>
<dbReference type="Gene3D" id="1.10.10.10">
    <property type="entry name" value="Winged helix-like DNA-binding domain superfamily/Winged helix DNA-binding domain"/>
    <property type="match status" value="1"/>
</dbReference>
<evidence type="ECO:0000256" key="4">
    <source>
        <dbReference type="ARBA" id="ARBA00023125"/>
    </source>
</evidence>
<dbReference type="NCBIfam" id="TIGR02937">
    <property type="entry name" value="sigma70-ECF"/>
    <property type="match status" value="1"/>
</dbReference>
<keyword evidence="4 6" id="KW-0238">DNA-binding</keyword>
<dbReference type="InterPro" id="IPR007627">
    <property type="entry name" value="RNA_pol_sigma70_r2"/>
</dbReference>
<evidence type="ECO:0000256" key="3">
    <source>
        <dbReference type="ARBA" id="ARBA00023082"/>
    </source>
</evidence>